<proteinExistence type="predicted"/>
<evidence type="ECO:0000256" key="1">
    <source>
        <dbReference type="SAM" id="MobiDB-lite"/>
    </source>
</evidence>
<organism evidence="2 3">
    <name type="scientific">Tetrapisispora phaffii (strain ATCC 24235 / CBS 4417 / NBRC 1672 / NRRL Y-8282 / UCD 70-5)</name>
    <name type="common">Yeast</name>
    <name type="synonym">Fabospora phaffii</name>
    <dbReference type="NCBI Taxonomy" id="1071381"/>
    <lineage>
        <taxon>Eukaryota</taxon>
        <taxon>Fungi</taxon>
        <taxon>Dikarya</taxon>
        <taxon>Ascomycota</taxon>
        <taxon>Saccharomycotina</taxon>
        <taxon>Saccharomycetes</taxon>
        <taxon>Saccharomycetales</taxon>
        <taxon>Saccharomycetaceae</taxon>
        <taxon>Tetrapisispora</taxon>
    </lineage>
</organism>
<dbReference type="KEGG" id="tpf:TPHA_0D00425"/>
<dbReference type="AlphaFoldDB" id="G8BS65"/>
<protein>
    <submittedName>
        <fullName evidence="2">Uncharacterized protein</fullName>
    </submittedName>
</protein>
<dbReference type="HOGENOM" id="CLU_2529001_0_0_1"/>
<dbReference type="GeneID" id="11530975"/>
<reference evidence="2 3" key="1">
    <citation type="journal article" date="2011" name="Proc. Natl. Acad. Sci. U.S.A.">
        <title>Evolutionary erosion of yeast sex chromosomes by mating-type switching accidents.</title>
        <authorList>
            <person name="Gordon J.L."/>
            <person name="Armisen D."/>
            <person name="Proux-Wera E."/>
            <person name="Oheigeartaigh S.S."/>
            <person name="Byrne K.P."/>
            <person name="Wolfe K.H."/>
        </authorList>
    </citation>
    <scope>NUCLEOTIDE SEQUENCE [LARGE SCALE GENOMIC DNA]</scope>
    <source>
        <strain evidence="3">ATCC 24235 / CBS 4417 / NBRC 1672 / NRRL Y-8282 / UCD 70-5</strain>
    </source>
</reference>
<gene>
    <name evidence="2" type="primary">TPHA0D00425</name>
    <name evidence="2" type="ordered locus">TPHA_0D00425</name>
</gene>
<keyword evidence="3" id="KW-1185">Reference proteome</keyword>
<dbReference type="EMBL" id="HE612859">
    <property type="protein sequence ID" value="CCE62686.1"/>
    <property type="molecule type" value="Genomic_DNA"/>
</dbReference>
<accession>G8BS65</accession>
<name>G8BS65_TETPH</name>
<feature type="region of interest" description="Disordered" evidence="1">
    <location>
        <begin position="1"/>
        <end position="41"/>
    </location>
</feature>
<sequence length="84" mass="9877">MESNNEMSSKKRSLTITPVRRKGLTSKHQGDVNGDNKKRSIPGFNLIEEHENVDWKKRWIIQNLELQRVTQLKTFLEIEKSIND</sequence>
<evidence type="ECO:0000313" key="3">
    <source>
        <dbReference type="Proteomes" id="UP000005666"/>
    </source>
</evidence>
<evidence type="ECO:0000313" key="2">
    <source>
        <dbReference type="EMBL" id="CCE62686.1"/>
    </source>
</evidence>
<dbReference type="RefSeq" id="XP_003685120.1">
    <property type="nucleotide sequence ID" value="XM_003685072.1"/>
</dbReference>
<feature type="compositionally biased region" description="Basic and acidic residues" evidence="1">
    <location>
        <begin position="28"/>
        <end position="38"/>
    </location>
</feature>
<dbReference type="Proteomes" id="UP000005666">
    <property type="component" value="Chromosome 4"/>
</dbReference>